<proteinExistence type="predicted"/>
<protein>
    <recommendedName>
        <fullName evidence="4">Biogenesis of lysosome-related organelles complex 1 subunit 5</fullName>
    </recommendedName>
</protein>
<reference evidence="3" key="1">
    <citation type="submission" date="2021-01" db="EMBL/GenBank/DDBJ databases">
        <authorList>
            <person name="Corre E."/>
            <person name="Pelletier E."/>
            <person name="Niang G."/>
            <person name="Scheremetjew M."/>
            <person name="Finn R."/>
            <person name="Kale V."/>
            <person name="Holt S."/>
            <person name="Cochrane G."/>
            <person name="Meng A."/>
            <person name="Brown T."/>
            <person name="Cohen L."/>
        </authorList>
    </citation>
    <scope>NUCLEOTIDE SEQUENCE</scope>
    <source>
        <strain evidence="3">OF101</strain>
    </source>
</reference>
<feature type="compositionally biased region" description="Basic and acidic residues" evidence="2">
    <location>
        <begin position="62"/>
        <end position="88"/>
    </location>
</feature>
<feature type="region of interest" description="Disordered" evidence="2">
    <location>
        <begin position="54"/>
        <end position="101"/>
    </location>
</feature>
<keyword evidence="1" id="KW-0175">Coiled coil</keyword>
<organism evidence="3">
    <name type="scientific">Alexandrium catenella</name>
    <name type="common">Red tide dinoflagellate</name>
    <name type="synonym">Gonyaulax catenella</name>
    <dbReference type="NCBI Taxonomy" id="2925"/>
    <lineage>
        <taxon>Eukaryota</taxon>
        <taxon>Sar</taxon>
        <taxon>Alveolata</taxon>
        <taxon>Dinophyceae</taxon>
        <taxon>Gonyaulacales</taxon>
        <taxon>Pyrocystaceae</taxon>
        <taxon>Alexandrium</taxon>
    </lineage>
</organism>
<dbReference type="AlphaFoldDB" id="A0A7S1RUG6"/>
<name>A0A7S1RUG6_ALECA</name>
<feature type="coiled-coil region" evidence="1">
    <location>
        <begin position="126"/>
        <end position="153"/>
    </location>
</feature>
<evidence type="ECO:0000256" key="1">
    <source>
        <dbReference type="SAM" id="Coils"/>
    </source>
</evidence>
<evidence type="ECO:0000256" key="2">
    <source>
        <dbReference type="SAM" id="MobiDB-lite"/>
    </source>
</evidence>
<evidence type="ECO:0000313" key="3">
    <source>
        <dbReference type="EMBL" id="CAD9175799.1"/>
    </source>
</evidence>
<sequence>MEGVKMALKVLRDYYAAETAKAHAAAAGAGGGIIGLLEVVESDFQKGLIEMTTTEDASQSTYDKETKENEIERATKDQDVKYKSKESSDLDQAIAEASSDRSGVQSELDAVMQYLKSLEGKCIAKAETFEERKARFEAELAGLKEALKILEGEAMLVQRSAKRTLRGVKQHRA</sequence>
<gene>
    <name evidence="3" type="ORF">ACAT0790_LOCUS52568</name>
</gene>
<evidence type="ECO:0008006" key="4">
    <source>
        <dbReference type="Google" id="ProtNLM"/>
    </source>
</evidence>
<accession>A0A7S1RUG6</accession>
<dbReference type="EMBL" id="HBGE01088286">
    <property type="protein sequence ID" value="CAD9175799.1"/>
    <property type="molecule type" value="Transcribed_RNA"/>
</dbReference>